<evidence type="ECO:0000256" key="2">
    <source>
        <dbReference type="SAM" id="Coils"/>
    </source>
</evidence>
<gene>
    <name evidence="6" type="ORF">COO20_15840</name>
</gene>
<dbReference type="Gene3D" id="2.40.50.100">
    <property type="match status" value="1"/>
</dbReference>
<proteinExistence type="inferred from homology"/>
<evidence type="ECO:0000313" key="7">
    <source>
        <dbReference type="Proteomes" id="UP000233597"/>
    </source>
</evidence>
<dbReference type="SUPFAM" id="SSF111369">
    <property type="entry name" value="HlyD-like secretion proteins"/>
    <property type="match status" value="1"/>
</dbReference>
<feature type="domain" description="CusB-like beta-barrel" evidence="4">
    <location>
        <begin position="215"/>
        <end position="282"/>
    </location>
</feature>
<dbReference type="Proteomes" id="UP000233597">
    <property type="component" value="Unassembled WGS sequence"/>
</dbReference>
<dbReference type="RefSeq" id="WP_101268274.1">
    <property type="nucleotide sequence ID" value="NZ_NWTK01000010.1"/>
</dbReference>
<evidence type="ECO:0000313" key="6">
    <source>
        <dbReference type="EMBL" id="PKR53140.1"/>
    </source>
</evidence>
<evidence type="ECO:0000256" key="3">
    <source>
        <dbReference type="SAM" id="MobiDB-lite"/>
    </source>
</evidence>
<dbReference type="InterPro" id="IPR058792">
    <property type="entry name" value="Beta-barrel_RND_2"/>
</dbReference>
<dbReference type="InterPro" id="IPR058647">
    <property type="entry name" value="BSH_CzcB-like"/>
</dbReference>
<feature type="region of interest" description="Disordered" evidence="3">
    <location>
        <begin position="26"/>
        <end position="65"/>
    </location>
</feature>
<evidence type="ECO:0000256" key="1">
    <source>
        <dbReference type="ARBA" id="ARBA00009477"/>
    </source>
</evidence>
<dbReference type="Gene3D" id="2.40.30.170">
    <property type="match status" value="1"/>
</dbReference>
<dbReference type="NCBIfam" id="TIGR01730">
    <property type="entry name" value="RND_mfp"/>
    <property type="match status" value="1"/>
</dbReference>
<dbReference type="PANTHER" id="PTHR30469:SF29">
    <property type="entry name" value="BLR2860 PROTEIN"/>
    <property type="match status" value="1"/>
</dbReference>
<feature type="compositionally biased region" description="Low complexity" evidence="3">
    <location>
        <begin position="26"/>
        <end position="40"/>
    </location>
</feature>
<sequence length="394" mass="41844">MNASRLIAIALIVGAVLWIGSSMLPGAEPAPAEETSETTANGAGNGSSQAQEPMPSVRAMASRAEDHVEQLIQTGSTEAAVKSDIRAQTSSRIVEIAVEKGARVKKGDVLVRLAADDRPARLEKARALVDQRDLEYDAAKSLAKKDYRSKTGVAESKAALEEARADLKAIEVELAHTTIRAPFDGVVETRPVEMGDLVSIGDAIATVIQPDPMLVVAHVPEHSIGLLHVGQMAHVRLFDGRIRQGVVRYTAIASNNDTRTYRVEVELDNADFSIPDGMTAELVIPVGTQKAHKISSSSLTLNDDGELGVRGVEGDTVVFYPVTLQGGDRDNVWITGLPDQADLIVVGQDWVKEGTKVTIDRIDHVPTSAKSANADTAAQAQAPEGATSQQNAGN</sequence>
<evidence type="ECO:0000259" key="4">
    <source>
        <dbReference type="Pfam" id="PF25954"/>
    </source>
</evidence>
<dbReference type="PANTHER" id="PTHR30469">
    <property type="entry name" value="MULTIDRUG RESISTANCE PROTEIN MDTA"/>
    <property type="match status" value="1"/>
</dbReference>
<dbReference type="OrthoDB" id="9800613at2"/>
<dbReference type="Pfam" id="PF25973">
    <property type="entry name" value="BSH_CzcB"/>
    <property type="match status" value="1"/>
</dbReference>
<feature type="domain" description="CzcB-like barrel-sandwich hybrid" evidence="5">
    <location>
        <begin position="85"/>
        <end position="207"/>
    </location>
</feature>
<accession>A0A2N3KRJ9</accession>
<dbReference type="InterPro" id="IPR006143">
    <property type="entry name" value="RND_pump_MFP"/>
</dbReference>
<dbReference type="EMBL" id="NWTK01000010">
    <property type="protein sequence ID" value="PKR53140.1"/>
    <property type="molecule type" value="Genomic_DNA"/>
</dbReference>
<name>A0A2N3KRJ9_9PROT</name>
<comment type="caution">
    <text evidence="6">The sequence shown here is derived from an EMBL/GenBank/DDBJ whole genome shotgun (WGS) entry which is preliminary data.</text>
</comment>
<reference evidence="6 7" key="1">
    <citation type="submission" date="2017-09" db="EMBL/GenBank/DDBJ databases">
        <title>Biodiversity and function of Thalassospira species in the particle-attached aromatic-hydrocarbon-degrading consortia from the surface seawater of the South China Sea.</title>
        <authorList>
            <person name="Dong C."/>
            <person name="Liu R."/>
            <person name="Shao Z."/>
        </authorList>
    </citation>
    <scope>NUCLEOTIDE SEQUENCE [LARGE SCALE GENOMIC DNA]</scope>
    <source>
        <strain evidence="6 7">CSC1P2</strain>
    </source>
</reference>
<dbReference type="AlphaFoldDB" id="A0A2N3KRJ9"/>
<keyword evidence="2" id="KW-0175">Coiled coil</keyword>
<dbReference type="GO" id="GO:1990281">
    <property type="term" value="C:efflux pump complex"/>
    <property type="evidence" value="ECO:0007669"/>
    <property type="project" value="TreeGrafter"/>
</dbReference>
<dbReference type="GO" id="GO:0015562">
    <property type="term" value="F:efflux transmembrane transporter activity"/>
    <property type="evidence" value="ECO:0007669"/>
    <property type="project" value="TreeGrafter"/>
</dbReference>
<comment type="similarity">
    <text evidence="1">Belongs to the membrane fusion protein (MFP) (TC 8.A.1) family.</text>
</comment>
<organism evidence="6 7">
    <name type="scientific">Thalassospira marina</name>
    <dbReference type="NCBI Taxonomy" id="2048283"/>
    <lineage>
        <taxon>Bacteria</taxon>
        <taxon>Pseudomonadati</taxon>
        <taxon>Pseudomonadota</taxon>
        <taxon>Alphaproteobacteria</taxon>
        <taxon>Rhodospirillales</taxon>
        <taxon>Thalassospiraceae</taxon>
        <taxon>Thalassospira</taxon>
    </lineage>
</organism>
<feature type="compositionally biased region" description="Low complexity" evidence="3">
    <location>
        <begin position="368"/>
        <end position="388"/>
    </location>
</feature>
<evidence type="ECO:0000259" key="5">
    <source>
        <dbReference type="Pfam" id="PF25973"/>
    </source>
</evidence>
<protein>
    <submittedName>
        <fullName evidence="6">Efflux transporter periplasmic adaptor subunit</fullName>
    </submittedName>
</protein>
<dbReference type="Pfam" id="PF25954">
    <property type="entry name" value="Beta-barrel_RND_2"/>
    <property type="match status" value="1"/>
</dbReference>
<feature type="coiled-coil region" evidence="2">
    <location>
        <begin position="153"/>
        <end position="180"/>
    </location>
</feature>
<feature type="region of interest" description="Disordered" evidence="3">
    <location>
        <begin position="368"/>
        <end position="394"/>
    </location>
</feature>